<keyword evidence="3" id="KW-1185">Reference proteome</keyword>
<organism evidence="2 3">
    <name type="scientific">Glomus cerebriforme</name>
    <dbReference type="NCBI Taxonomy" id="658196"/>
    <lineage>
        <taxon>Eukaryota</taxon>
        <taxon>Fungi</taxon>
        <taxon>Fungi incertae sedis</taxon>
        <taxon>Mucoromycota</taxon>
        <taxon>Glomeromycotina</taxon>
        <taxon>Glomeromycetes</taxon>
        <taxon>Glomerales</taxon>
        <taxon>Glomeraceae</taxon>
        <taxon>Glomus</taxon>
    </lineage>
</organism>
<dbReference type="EMBL" id="QKYT01000043">
    <property type="protein sequence ID" value="RIA96598.1"/>
    <property type="molecule type" value="Genomic_DNA"/>
</dbReference>
<gene>
    <name evidence="2" type="ORF">C1645_376663</name>
</gene>
<name>A0A397TEN2_9GLOM</name>
<keyword evidence="1" id="KW-0812">Transmembrane</keyword>
<keyword evidence="1" id="KW-1133">Transmembrane helix</keyword>
<feature type="transmembrane region" description="Helical" evidence="1">
    <location>
        <begin position="127"/>
        <end position="143"/>
    </location>
</feature>
<keyword evidence="1" id="KW-0472">Membrane</keyword>
<accession>A0A397TEN2</accession>
<reference evidence="2 3" key="1">
    <citation type="submission" date="2018-06" db="EMBL/GenBank/DDBJ databases">
        <title>Comparative genomics reveals the genomic features of Rhizophagus irregularis, R. cerebriforme, R. diaphanum and Gigaspora rosea, and their symbiotic lifestyle signature.</title>
        <authorList>
            <person name="Morin E."/>
            <person name="San Clemente H."/>
            <person name="Chen E.C.H."/>
            <person name="De La Providencia I."/>
            <person name="Hainaut M."/>
            <person name="Kuo A."/>
            <person name="Kohler A."/>
            <person name="Murat C."/>
            <person name="Tang N."/>
            <person name="Roy S."/>
            <person name="Loubradou J."/>
            <person name="Henrissat B."/>
            <person name="Grigoriev I.V."/>
            <person name="Corradi N."/>
            <person name="Roux C."/>
            <person name="Martin F.M."/>
        </authorList>
    </citation>
    <scope>NUCLEOTIDE SEQUENCE [LARGE SCALE GENOMIC DNA]</scope>
    <source>
        <strain evidence="2 3">DAOM 227022</strain>
    </source>
</reference>
<evidence type="ECO:0000313" key="2">
    <source>
        <dbReference type="EMBL" id="RIA96598.1"/>
    </source>
</evidence>
<dbReference type="AlphaFoldDB" id="A0A397TEN2"/>
<dbReference type="Proteomes" id="UP000265703">
    <property type="component" value="Unassembled WGS sequence"/>
</dbReference>
<evidence type="ECO:0008006" key="4">
    <source>
        <dbReference type="Google" id="ProtNLM"/>
    </source>
</evidence>
<comment type="caution">
    <text evidence="2">The sequence shown here is derived from an EMBL/GenBank/DDBJ whole genome shotgun (WGS) entry which is preliminary data.</text>
</comment>
<feature type="transmembrane region" description="Helical" evidence="1">
    <location>
        <begin position="43"/>
        <end position="61"/>
    </location>
</feature>
<sequence>MSSRSIDLRFLSEDDERTSGTTRDFFVVDPLPTVSSSGPSLDFVFLFLAPVCCLSAFPWPFTLTGPAASSSGTTSALDFLTSSVCCFSVLRLFPRPLTVPRARPLPRTVVFVLFSLLSSELIPNSALSALLCFDFSTISFFFFW</sequence>
<protein>
    <recommendedName>
        <fullName evidence="4">Transmembrane protein</fullName>
    </recommendedName>
</protein>
<evidence type="ECO:0000256" key="1">
    <source>
        <dbReference type="SAM" id="Phobius"/>
    </source>
</evidence>
<proteinExistence type="predicted"/>
<evidence type="ECO:0000313" key="3">
    <source>
        <dbReference type="Proteomes" id="UP000265703"/>
    </source>
</evidence>